<dbReference type="Pfam" id="PF03559">
    <property type="entry name" value="Hexose_dehydrat"/>
    <property type="match status" value="2"/>
</dbReference>
<feature type="domain" description="dTDP-4-dehydro-6-deoxy-alpha-D-glucopyranose 2,3-dehydratase" evidence="2">
    <location>
        <begin position="294"/>
        <end position="494"/>
    </location>
</feature>
<organism evidence="3 4">
    <name type="scientific">Streptomyces anulatus</name>
    <name type="common">Streptomyces chrysomallus</name>
    <dbReference type="NCBI Taxonomy" id="1892"/>
    <lineage>
        <taxon>Bacteria</taxon>
        <taxon>Bacillati</taxon>
        <taxon>Actinomycetota</taxon>
        <taxon>Actinomycetes</taxon>
        <taxon>Kitasatosporales</taxon>
        <taxon>Streptomycetaceae</taxon>
        <taxon>Streptomyces</taxon>
    </lineage>
</organism>
<dbReference type="EMBL" id="CP109491">
    <property type="protein sequence ID" value="WUX37196.1"/>
    <property type="molecule type" value="Genomic_DNA"/>
</dbReference>
<dbReference type="Gene3D" id="3.90.79.40">
    <property type="entry name" value="EvaA sugar 2,3-dehydratase subunit"/>
    <property type="match status" value="2"/>
</dbReference>
<keyword evidence="4" id="KW-1185">Reference proteome</keyword>
<evidence type="ECO:0000313" key="4">
    <source>
        <dbReference type="Proteomes" id="UP001431926"/>
    </source>
</evidence>
<sequence>MRVDSSRPHGTETGPGGQRGQRGPGKLDGLSGPDGPGEADGPSGPGEADWPVAATIARSVAATGPATGARTTTGEIVAWLAERRRAHGTRIRRIPFAELDGWSFQEDTGNLVHRSGRFFTVEGMRVHGADRSGAPWEQPVMRQPEVGVLGLLAKEFDGVLHFLVQAKMEPGNRGMHQLSPTVQATRSNYQRVHGGSGVRFLEFFTEPGRARPLTDTLQSEHGEWFLHKSNRNVVVETADEVAEDPAAEPDFRWLTLGQIGELLRLDNVVNMDTRTVLACLPTPGGQGPARHTDAEVSSWLGAARSRSRLTAEPVRLARVRGWLRDEQAVRRTDDRHFRVVAVAVEADGREVGSWTQPLFEPCGPGVSAFLFRHFDGVPHLLAHARAEAGLPQTVEVGPTVCSTPDGHGRPPAYADVVRAAAGARVRYAAVHSEEGGRFLYAESRCLFVSVDGVDDSDLLTPPPDHLWITPGQLGALTGRGHQVTVQARTLLAVLNSGAVRLS</sequence>
<dbReference type="RefSeq" id="WP_329355980.1">
    <property type="nucleotide sequence ID" value="NZ_CP109490.1"/>
</dbReference>
<accession>A0ABZ1ZEJ1</accession>
<dbReference type="Proteomes" id="UP001431926">
    <property type="component" value="Chromosome"/>
</dbReference>
<protein>
    <submittedName>
        <fullName evidence="3">NDP-hexose 2,3-dehydratase family protein</fullName>
    </submittedName>
</protein>
<evidence type="ECO:0000313" key="3">
    <source>
        <dbReference type="EMBL" id="WUX37196.1"/>
    </source>
</evidence>
<name>A0ABZ1ZEJ1_STRAQ</name>
<reference evidence="3" key="1">
    <citation type="submission" date="2022-10" db="EMBL/GenBank/DDBJ databases">
        <title>The complete genomes of actinobacterial strains from the NBC collection.</title>
        <authorList>
            <person name="Joergensen T.S."/>
            <person name="Alvarez Arevalo M."/>
            <person name="Sterndorff E.B."/>
            <person name="Faurdal D."/>
            <person name="Vuksanovic O."/>
            <person name="Mourched A.-S."/>
            <person name="Charusanti P."/>
            <person name="Shaw S."/>
            <person name="Blin K."/>
            <person name="Weber T."/>
        </authorList>
    </citation>
    <scope>NUCLEOTIDE SEQUENCE</scope>
    <source>
        <strain evidence="3">NBC_01436</strain>
    </source>
</reference>
<feature type="domain" description="dTDP-4-dehydro-6-deoxy-alpha-D-glucopyranose 2,3-dehydratase" evidence="2">
    <location>
        <begin position="74"/>
        <end position="280"/>
    </location>
</feature>
<feature type="compositionally biased region" description="Gly residues" evidence="1">
    <location>
        <begin position="13"/>
        <end position="23"/>
    </location>
</feature>
<evidence type="ECO:0000256" key="1">
    <source>
        <dbReference type="SAM" id="MobiDB-lite"/>
    </source>
</evidence>
<dbReference type="InterPro" id="IPR038153">
    <property type="entry name" value="EvaA-like_sf"/>
</dbReference>
<proteinExistence type="predicted"/>
<feature type="region of interest" description="Disordered" evidence="1">
    <location>
        <begin position="1"/>
        <end position="50"/>
    </location>
</feature>
<feature type="compositionally biased region" description="Basic and acidic residues" evidence="1">
    <location>
        <begin position="1"/>
        <end position="10"/>
    </location>
</feature>
<evidence type="ECO:0000259" key="2">
    <source>
        <dbReference type="Pfam" id="PF03559"/>
    </source>
</evidence>
<gene>
    <name evidence="3" type="ORF">OG367_13530</name>
</gene>
<dbReference type="InterPro" id="IPR005212">
    <property type="entry name" value="EvaA-like"/>
</dbReference>